<evidence type="ECO:0000313" key="3">
    <source>
        <dbReference type="Proteomes" id="UP000054937"/>
    </source>
</evidence>
<protein>
    <submittedName>
        <fullName evidence="2">Uncharacterized protein</fullName>
    </submittedName>
</protein>
<dbReference type="AlphaFoldDB" id="A0A0V0QRT4"/>
<gene>
    <name evidence="2" type="ORF">PPERSA_11792</name>
</gene>
<sequence length="252" mass="30379">MQENKQAYQAMKEDLQLKQSNQNNMSNVKFLYEIYQNENIQTKNDNDDYKNINELSQLFFHLPPNPDQKKSQSNYEQLLFKQFLSPKNKTKIHNLSKYHQQQQLINQKQFIEDIKIQEKINLQVQNNKSKQREKPFEKNSIYKGQNSQNQNTIEKQQLYQQEYQEEDSYELENDGLNKNNILKHIYYNFSNLTTNKDLKKYLTELNKKLSEKHEGYQKYLQEKIKVLEKIAQQTKKLNKTGLSYKSNTYNPK</sequence>
<dbReference type="EMBL" id="LDAU01000111">
    <property type="protein sequence ID" value="KRX04736.1"/>
    <property type="molecule type" value="Genomic_DNA"/>
</dbReference>
<accession>A0A0V0QRT4</accession>
<feature type="region of interest" description="Disordered" evidence="1">
    <location>
        <begin position="125"/>
        <end position="152"/>
    </location>
</feature>
<evidence type="ECO:0000256" key="1">
    <source>
        <dbReference type="SAM" id="MobiDB-lite"/>
    </source>
</evidence>
<evidence type="ECO:0000313" key="2">
    <source>
        <dbReference type="EMBL" id="KRX04736.1"/>
    </source>
</evidence>
<feature type="compositionally biased region" description="Polar residues" evidence="1">
    <location>
        <begin position="142"/>
        <end position="152"/>
    </location>
</feature>
<name>A0A0V0QRT4_PSEPJ</name>
<keyword evidence="3" id="KW-1185">Reference proteome</keyword>
<dbReference type="Proteomes" id="UP000054937">
    <property type="component" value="Unassembled WGS sequence"/>
</dbReference>
<dbReference type="InParanoid" id="A0A0V0QRT4"/>
<reference evidence="2 3" key="1">
    <citation type="journal article" date="2015" name="Sci. Rep.">
        <title>Genome of the facultative scuticociliatosis pathogen Pseudocohnilembus persalinus provides insight into its virulence through horizontal gene transfer.</title>
        <authorList>
            <person name="Xiong J."/>
            <person name="Wang G."/>
            <person name="Cheng J."/>
            <person name="Tian M."/>
            <person name="Pan X."/>
            <person name="Warren A."/>
            <person name="Jiang C."/>
            <person name="Yuan D."/>
            <person name="Miao W."/>
        </authorList>
    </citation>
    <scope>NUCLEOTIDE SEQUENCE [LARGE SCALE GENOMIC DNA]</scope>
    <source>
        <strain evidence="2">36N120E</strain>
    </source>
</reference>
<organism evidence="2 3">
    <name type="scientific">Pseudocohnilembus persalinus</name>
    <name type="common">Ciliate</name>
    <dbReference type="NCBI Taxonomy" id="266149"/>
    <lineage>
        <taxon>Eukaryota</taxon>
        <taxon>Sar</taxon>
        <taxon>Alveolata</taxon>
        <taxon>Ciliophora</taxon>
        <taxon>Intramacronucleata</taxon>
        <taxon>Oligohymenophorea</taxon>
        <taxon>Scuticociliatia</taxon>
        <taxon>Philasterida</taxon>
        <taxon>Pseudocohnilembidae</taxon>
        <taxon>Pseudocohnilembus</taxon>
    </lineage>
</organism>
<comment type="caution">
    <text evidence="2">The sequence shown here is derived from an EMBL/GenBank/DDBJ whole genome shotgun (WGS) entry which is preliminary data.</text>
</comment>
<proteinExistence type="predicted"/>